<name>V4VKX0_CITCL</name>
<evidence type="ECO:0000313" key="2">
    <source>
        <dbReference type="Proteomes" id="UP000030687"/>
    </source>
</evidence>
<dbReference type="AlphaFoldDB" id="V4VKX0"/>
<dbReference type="Proteomes" id="UP000030687">
    <property type="component" value="Unassembled WGS sequence"/>
</dbReference>
<gene>
    <name evidence="1" type="ORF">CICLE_v10023201mg</name>
</gene>
<proteinExistence type="predicted"/>
<reference evidence="1 2" key="1">
    <citation type="submission" date="2013-10" db="EMBL/GenBank/DDBJ databases">
        <authorList>
            <consortium name="International Citrus Genome Consortium"/>
            <person name="Jenkins J."/>
            <person name="Schmutz J."/>
            <person name="Prochnik S."/>
            <person name="Rokhsar D."/>
            <person name="Gmitter F."/>
            <person name="Ollitrault P."/>
            <person name="Machado M."/>
            <person name="Talon M."/>
            <person name="Wincker P."/>
            <person name="Jaillon O."/>
            <person name="Morgante M."/>
        </authorList>
    </citation>
    <scope>NUCLEOTIDE SEQUENCE</scope>
    <source>
        <strain evidence="2">cv. Clemenules</strain>
    </source>
</reference>
<organism evidence="1 2">
    <name type="scientific">Citrus clementina</name>
    <name type="common">Clementine</name>
    <name type="synonym">Citrus deliciosa x Citrus sinensis</name>
    <dbReference type="NCBI Taxonomy" id="85681"/>
    <lineage>
        <taxon>Eukaryota</taxon>
        <taxon>Viridiplantae</taxon>
        <taxon>Streptophyta</taxon>
        <taxon>Embryophyta</taxon>
        <taxon>Tracheophyta</taxon>
        <taxon>Spermatophyta</taxon>
        <taxon>Magnoliopsida</taxon>
        <taxon>eudicotyledons</taxon>
        <taxon>Gunneridae</taxon>
        <taxon>Pentapetalae</taxon>
        <taxon>rosids</taxon>
        <taxon>malvids</taxon>
        <taxon>Sapindales</taxon>
        <taxon>Rutaceae</taxon>
        <taxon>Aurantioideae</taxon>
        <taxon>Citrus</taxon>
    </lineage>
</organism>
<accession>V4VKX0</accession>
<dbReference type="Gramene" id="ESR53384">
    <property type="protein sequence ID" value="ESR53384"/>
    <property type="gene ID" value="CICLE_v10023201mg"/>
</dbReference>
<protein>
    <submittedName>
        <fullName evidence="1">Uncharacterized protein</fullName>
    </submittedName>
</protein>
<dbReference type="KEGG" id="cic:CICLE_v10023201mg"/>
<keyword evidence="2" id="KW-1185">Reference proteome</keyword>
<evidence type="ECO:0000313" key="1">
    <source>
        <dbReference type="EMBL" id="ESR53384.1"/>
    </source>
</evidence>
<dbReference type="InParanoid" id="V4VKX0"/>
<dbReference type="EMBL" id="KI536661">
    <property type="protein sequence ID" value="ESR53384.1"/>
    <property type="molecule type" value="Genomic_DNA"/>
</dbReference>
<sequence>MQKTTFYSLWQLPFLRINHTNIDTSFGILHLHNKKCKITKKKSYKKGFFFPFTYQTNKQTNRKNSQFNKK</sequence>